<gene>
    <name evidence="2" type="ORF">NTJ_06776</name>
</gene>
<name>A0ABN7AP20_9HEMI</name>
<evidence type="ECO:0000313" key="3">
    <source>
        <dbReference type="Proteomes" id="UP001307889"/>
    </source>
</evidence>
<feature type="region of interest" description="Disordered" evidence="1">
    <location>
        <begin position="68"/>
        <end position="92"/>
    </location>
</feature>
<reference evidence="2 3" key="1">
    <citation type="submission" date="2023-09" db="EMBL/GenBank/DDBJ databases">
        <title>Nesidiocoris tenuis whole genome shotgun sequence.</title>
        <authorList>
            <person name="Shibata T."/>
            <person name="Shimoda M."/>
            <person name="Kobayashi T."/>
            <person name="Uehara T."/>
        </authorList>
    </citation>
    <scope>NUCLEOTIDE SEQUENCE [LARGE SCALE GENOMIC DNA]</scope>
    <source>
        <strain evidence="2 3">Japan</strain>
    </source>
</reference>
<dbReference type="EMBL" id="AP028912">
    <property type="protein sequence ID" value="BES93966.1"/>
    <property type="molecule type" value="Genomic_DNA"/>
</dbReference>
<evidence type="ECO:0000313" key="2">
    <source>
        <dbReference type="EMBL" id="BES93966.1"/>
    </source>
</evidence>
<keyword evidence="3" id="KW-1185">Reference proteome</keyword>
<sequence>MQMKISPPPPPPVVCEEGRKRHFPLRAAENGPLLFYIFPRLYRWQIVEGGHLLRNDVEVYLPGVGGTPSRGVTSTFDDPPGCYTSDADIARR</sequence>
<evidence type="ECO:0000256" key="1">
    <source>
        <dbReference type="SAM" id="MobiDB-lite"/>
    </source>
</evidence>
<organism evidence="2 3">
    <name type="scientific">Nesidiocoris tenuis</name>
    <dbReference type="NCBI Taxonomy" id="355587"/>
    <lineage>
        <taxon>Eukaryota</taxon>
        <taxon>Metazoa</taxon>
        <taxon>Ecdysozoa</taxon>
        <taxon>Arthropoda</taxon>
        <taxon>Hexapoda</taxon>
        <taxon>Insecta</taxon>
        <taxon>Pterygota</taxon>
        <taxon>Neoptera</taxon>
        <taxon>Paraneoptera</taxon>
        <taxon>Hemiptera</taxon>
        <taxon>Heteroptera</taxon>
        <taxon>Panheteroptera</taxon>
        <taxon>Cimicomorpha</taxon>
        <taxon>Miridae</taxon>
        <taxon>Dicyphina</taxon>
        <taxon>Nesidiocoris</taxon>
    </lineage>
</organism>
<protein>
    <submittedName>
        <fullName evidence="2">Uncharacterized protein</fullName>
    </submittedName>
</protein>
<proteinExistence type="predicted"/>
<accession>A0ABN7AP20</accession>
<dbReference type="Proteomes" id="UP001307889">
    <property type="component" value="Chromosome 4"/>
</dbReference>